<feature type="transmembrane region" description="Helical" evidence="5">
    <location>
        <begin position="280"/>
        <end position="300"/>
    </location>
</feature>
<organism evidence="7 8">
    <name type="scientific">Achromobacter pestifer</name>
    <dbReference type="NCBI Taxonomy" id="1353889"/>
    <lineage>
        <taxon>Bacteria</taxon>
        <taxon>Pseudomonadati</taxon>
        <taxon>Pseudomonadota</taxon>
        <taxon>Betaproteobacteria</taxon>
        <taxon>Burkholderiales</taxon>
        <taxon>Alcaligenaceae</taxon>
        <taxon>Achromobacter</taxon>
    </lineage>
</organism>
<feature type="domain" description="EamA" evidence="6">
    <location>
        <begin position="17"/>
        <end position="148"/>
    </location>
</feature>
<feature type="transmembrane region" description="Helical" evidence="5">
    <location>
        <begin position="224"/>
        <end position="243"/>
    </location>
</feature>
<comment type="subcellular location">
    <subcellularLocation>
        <location evidence="1">Membrane</location>
        <topology evidence="1">Multi-pass membrane protein</topology>
    </subcellularLocation>
</comment>
<dbReference type="PANTHER" id="PTHR32322:SF9">
    <property type="entry name" value="AMINO-ACID METABOLITE EFFLUX PUMP-RELATED"/>
    <property type="match status" value="1"/>
</dbReference>
<dbReference type="Gene3D" id="1.10.3730.20">
    <property type="match status" value="2"/>
</dbReference>
<feature type="transmembrane region" description="Helical" evidence="5">
    <location>
        <begin position="255"/>
        <end position="274"/>
    </location>
</feature>
<dbReference type="RefSeq" id="WP_173148846.1">
    <property type="nucleotide sequence ID" value="NZ_CP053985.1"/>
</dbReference>
<feature type="transmembrane region" description="Helical" evidence="5">
    <location>
        <begin position="193"/>
        <end position="212"/>
    </location>
</feature>
<evidence type="ECO:0000256" key="2">
    <source>
        <dbReference type="ARBA" id="ARBA00022692"/>
    </source>
</evidence>
<feature type="transmembrane region" description="Helical" evidence="5">
    <location>
        <begin position="133"/>
        <end position="154"/>
    </location>
</feature>
<dbReference type="InterPro" id="IPR000620">
    <property type="entry name" value="EamA_dom"/>
</dbReference>
<dbReference type="InterPro" id="IPR050638">
    <property type="entry name" value="AA-Vitamin_Transporters"/>
</dbReference>
<dbReference type="PANTHER" id="PTHR32322">
    <property type="entry name" value="INNER MEMBRANE TRANSPORTER"/>
    <property type="match status" value="1"/>
</dbReference>
<evidence type="ECO:0000256" key="4">
    <source>
        <dbReference type="ARBA" id="ARBA00023136"/>
    </source>
</evidence>
<feature type="domain" description="EamA" evidence="6">
    <location>
        <begin position="163"/>
        <end position="297"/>
    </location>
</feature>
<accession>A0A7D4HX76</accession>
<keyword evidence="3 5" id="KW-1133">Transmembrane helix</keyword>
<dbReference type="InterPro" id="IPR037185">
    <property type="entry name" value="EmrE-like"/>
</dbReference>
<feature type="transmembrane region" description="Helical" evidence="5">
    <location>
        <begin position="76"/>
        <end position="100"/>
    </location>
</feature>
<feature type="transmembrane region" description="Helical" evidence="5">
    <location>
        <begin position="106"/>
        <end position="126"/>
    </location>
</feature>
<evidence type="ECO:0000256" key="5">
    <source>
        <dbReference type="SAM" id="Phobius"/>
    </source>
</evidence>
<evidence type="ECO:0000313" key="7">
    <source>
        <dbReference type="EMBL" id="QKH38993.1"/>
    </source>
</evidence>
<reference evidence="7 8" key="1">
    <citation type="submission" date="2020-05" db="EMBL/GenBank/DDBJ databases">
        <title>FDA dAtabase for Regulatory Grade micrObial Sequences (FDA-ARGOS): Supporting development and validation of Infectious Disease Dx tests.</title>
        <authorList>
            <person name="Sproer C."/>
            <person name="Gronow S."/>
            <person name="Severitt S."/>
            <person name="Schroder I."/>
            <person name="Tallon L."/>
            <person name="Sadzewicz L."/>
            <person name="Zhao X."/>
            <person name="Vavikolanu K."/>
            <person name="Mehta A."/>
            <person name="Aluvathingal J."/>
            <person name="Nadendla S."/>
            <person name="Myers T."/>
            <person name="Yan Y."/>
            <person name="Sichtig H."/>
        </authorList>
    </citation>
    <scope>NUCLEOTIDE SEQUENCE [LARGE SCALE GENOMIC DNA]</scope>
    <source>
        <strain evidence="7 8">FDAARGOS_790</strain>
    </source>
</reference>
<sequence>MTSPNTTAIALSRGAVGVLCGLAVALIWSGWSVATRLAMTTTLAPADVTMLRFGVSALFLWPILLRQGAGLRALGVVRIGVMLIGAGVPFMMAASVGMRYAPASHVATLMIGSMPIWVALLSAALYGERFSRVQMYGLLIVIAGIACMGGYGLIANRAQGEWRGDLLFLCGGLLFASYTVTQRRSGIGPWQATALVNVGSALFFAPIYFLFLSPGIFTAPVQDVLFQVIAQGVFVAILAMFFYAEAVRRLGASRAAIFGSLAPALAVLLGIPVLGEIPGAVPLAGIASVMVGVVLMVTGARRPKSA</sequence>
<proteinExistence type="predicted"/>
<gene>
    <name evidence="7" type="ORF">FOC84_30275</name>
</gene>
<feature type="transmembrane region" description="Helical" evidence="5">
    <location>
        <begin position="12"/>
        <end position="31"/>
    </location>
</feature>
<protein>
    <submittedName>
        <fullName evidence="7">DMT family transporter</fullName>
    </submittedName>
</protein>
<dbReference type="Proteomes" id="UP000500970">
    <property type="component" value="Chromosome"/>
</dbReference>
<dbReference type="EMBL" id="CP053985">
    <property type="protein sequence ID" value="QKH38993.1"/>
    <property type="molecule type" value="Genomic_DNA"/>
</dbReference>
<dbReference type="GO" id="GO:0016020">
    <property type="term" value="C:membrane"/>
    <property type="evidence" value="ECO:0007669"/>
    <property type="project" value="UniProtKB-SubCell"/>
</dbReference>
<dbReference type="AlphaFoldDB" id="A0A7D4HX76"/>
<keyword evidence="8" id="KW-1185">Reference proteome</keyword>
<keyword evidence="4 5" id="KW-0472">Membrane</keyword>
<evidence type="ECO:0000256" key="3">
    <source>
        <dbReference type="ARBA" id="ARBA00022989"/>
    </source>
</evidence>
<feature type="transmembrane region" description="Helical" evidence="5">
    <location>
        <begin position="166"/>
        <end position="181"/>
    </location>
</feature>
<evidence type="ECO:0000259" key="6">
    <source>
        <dbReference type="Pfam" id="PF00892"/>
    </source>
</evidence>
<dbReference type="Pfam" id="PF00892">
    <property type="entry name" value="EamA"/>
    <property type="match status" value="2"/>
</dbReference>
<name>A0A7D4HX76_9BURK</name>
<evidence type="ECO:0000256" key="1">
    <source>
        <dbReference type="ARBA" id="ARBA00004141"/>
    </source>
</evidence>
<feature type="transmembrane region" description="Helical" evidence="5">
    <location>
        <begin position="43"/>
        <end position="64"/>
    </location>
</feature>
<dbReference type="KEGG" id="apes:FOC84_30275"/>
<keyword evidence="2 5" id="KW-0812">Transmembrane</keyword>
<dbReference type="SUPFAM" id="SSF103481">
    <property type="entry name" value="Multidrug resistance efflux transporter EmrE"/>
    <property type="match status" value="2"/>
</dbReference>
<evidence type="ECO:0000313" key="8">
    <source>
        <dbReference type="Proteomes" id="UP000500970"/>
    </source>
</evidence>